<feature type="active site" description="Nucleophile" evidence="4">
    <location>
        <position position="223"/>
    </location>
</feature>
<evidence type="ECO:0000256" key="1">
    <source>
        <dbReference type="ARBA" id="ARBA00006586"/>
    </source>
</evidence>
<evidence type="ECO:0000313" key="6">
    <source>
        <dbReference type="EMBL" id="SNR94180.1"/>
    </source>
</evidence>
<evidence type="ECO:0000256" key="4">
    <source>
        <dbReference type="PIRSR" id="PIRSR001227-1"/>
    </source>
</evidence>
<dbReference type="Pfam" id="PF01804">
    <property type="entry name" value="Penicil_amidase"/>
    <property type="match status" value="1"/>
</dbReference>
<evidence type="ECO:0000256" key="2">
    <source>
        <dbReference type="ARBA" id="ARBA00022801"/>
    </source>
</evidence>
<organism evidence="6 7">
    <name type="scientific">Blastococcus mobilis</name>
    <dbReference type="NCBI Taxonomy" id="1938746"/>
    <lineage>
        <taxon>Bacteria</taxon>
        <taxon>Bacillati</taxon>
        <taxon>Actinomycetota</taxon>
        <taxon>Actinomycetes</taxon>
        <taxon>Geodermatophilales</taxon>
        <taxon>Geodermatophilaceae</taxon>
        <taxon>Blastococcus</taxon>
    </lineage>
</organism>
<dbReference type="InterPro" id="IPR043147">
    <property type="entry name" value="Penicillin_amidase_A-knob"/>
</dbReference>
<dbReference type="Gene3D" id="1.10.439.10">
    <property type="entry name" value="Penicillin Amidohydrolase, domain 1"/>
    <property type="match status" value="1"/>
</dbReference>
<dbReference type="Gene3D" id="3.60.20.10">
    <property type="entry name" value="Glutamine Phosphoribosylpyrophosphate, subunit 1, domain 1"/>
    <property type="match status" value="1"/>
</dbReference>
<keyword evidence="5" id="KW-0106">Calcium</keyword>
<dbReference type="Gene3D" id="2.30.120.10">
    <property type="match status" value="1"/>
</dbReference>
<gene>
    <name evidence="6" type="ORF">SAMN06272737_14319</name>
</gene>
<keyword evidence="3" id="KW-0865">Zymogen</keyword>
<dbReference type="InterPro" id="IPR043146">
    <property type="entry name" value="Penicillin_amidase_N_B-knob"/>
</dbReference>
<dbReference type="Gene3D" id="1.10.1400.10">
    <property type="match status" value="1"/>
</dbReference>
<dbReference type="RefSeq" id="WP_217899468.1">
    <property type="nucleotide sequence ID" value="NZ_FZNO01000043.1"/>
</dbReference>
<name>A0A239AF46_9ACTN</name>
<dbReference type="PANTHER" id="PTHR34218:SF4">
    <property type="entry name" value="ACYL-HOMOSERINE LACTONE ACYLASE QUIP"/>
    <property type="match status" value="1"/>
</dbReference>
<feature type="binding site" evidence="5">
    <location>
        <position position="298"/>
    </location>
    <ligand>
        <name>Ca(2+)</name>
        <dbReference type="ChEBI" id="CHEBI:29108"/>
    </ligand>
</feature>
<comment type="similarity">
    <text evidence="1">Belongs to the peptidase S45 family.</text>
</comment>
<accession>A0A239AF46</accession>
<dbReference type="CDD" id="cd03747">
    <property type="entry name" value="Ntn_PGA_like"/>
    <property type="match status" value="1"/>
</dbReference>
<dbReference type="Proteomes" id="UP000198403">
    <property type="component" value="Unassembled WGS sequence"/>
</dbReference>
<keyword evidence="5" id="KW-0479">Metal-binding</keyword>
<dbReference type="GO" id="GO:0046872">
    <property type="term" value="F:metal ion binding"/>
    <property type="evidence" value="ECO:0007669"/>
    <property type="project" value="UniProtKB-KW"/>
</dbReference>
<dbReference type="InterPro" id="IPR014395">
    <property type="entry name" value="Pen/GL7ACA/AHL_acylase"/>
</dbReference>
<dbReference type="PANTHER" id="PTHR34218">
    <property type="entry name" value="PEPTIDASE S45 PENICILLIN AMIDASE"/>
    <property type="match status" value="1"/>
</dbReference>
<dbReference type="GO" id="GO:0017000">
    <property type="term" value="P:antibiotic biosynthetic process"/>
    <property type="evidence" value="ECO:0007669"/>
    <property type="project" value="InterPro"/>
</dbReference>
<feature type="binding site" evidence="5">
    <location>
        <position position="157"/>
    </location>
    <ligand>
        <name>Ca(2+)</name>
        <dbReference type="ChEBI" id="CHEBI:29108"/>
    </ligand>
</feature>
<dbReference type="EMBL" id="FZNO01000043">
    <property type="protein sequence ID" value="SNR94180.1"/>
    <property type="molecule type" value="Genomic_DNA"/>
</dbReference>
<evidence type="ECO:0000313" key="7">
    <source>
        <dbReference type="Proteomes" id="UP000198403"/>
    </source>
</evidence>
<sequence>MTADAEYELPGLEGPAEILIDRWGVPHMYASTLYDVFRVQGFNAARDRLWQLDFWRRRGLGLLAEVFGPSMVERDRASRLFHYRGDMHPEWLSYGSDTKRVAGAFVDGVNAYIRLALRDRELLPLEFRELGYEPAFWAPEDFARIRSNGLYYNLDSEVARALILRDHDPRVEDLRRRREPPVDLVVPEGLDLSLFPDDVQRIYRLAIDPPDLSGVKEPVLQGSNNWVLAPHRTTTGRPLLANDPHRALSVPSLRYVAHLSAPGLDVIGAGEPALPGISIGHNGRIAFGLTIFSIDQEDLYVYRTNPDNPMEYRYQDGWEPMRVVRDTVKVRDSEDVEVELRYTRHGPVIYEDAERHTAFAVRAAWLEPGTAPYLGSMDYMRATNWDEFLAAMNRWGTPPENQLFADPAGNIGWKPAGLTPIRPNWDGTLPVPGDGRYEWAGFRDMDELPVASNPEQGWLATANEMNLPEDYPAHDKVISFDWYPSSRAERLAEVFGGDRRFSPEDCVRLQSDFVSLPARRILRRLASVTADDDTTNDALRLLTAWDGDLSPESAPGALFEVWYRRHLRPALLRAAVARLVPADQVEAVVRKVTPEESLLADPRTDVAILEHPVDSLGEDGEAVLDEILRSTLAPAVAEVEQLLGPDRGTWAWGRLHVSRLAHALSPLMSEDTQARLAVGPAARGGSGDTVGNTAYLADTFVQTGGATFRIVVDVGDWDGSLVMNSPGQSGDPDSPHFSDLFEAWSRGEAFPLCYSRAAVEAVTERRIHLRPIGQPAEPES</sequence>
<proteinExistence type="inferred from homology"/>
<dbReference type="SUPFAM" id="SSF56235">
    <property type="entry name" value="N-terminal nucleophile aminohydrolases (Ntn hydrolases)"/>
    <property type="match status" value="1"/>
</dbReference>
<dbReference type="InterPro" id="IPR029055">
    <property type="entry name" value="Ntn_hydrolases_N"/>
</dbReference>
<dbReference type="GO" id="GO:0016811">
    <property type="term" value="F:hydrolase activity, acting on carbon-nitrogen (but not peptide) bonds, in linear amides"/>
    <property type="evidence" value="ECO:0007669"/>
    <property type="project" value="InterPro"/>
</dbReference>
<keyword evidence="2" id="KW-0378">Hydrolase</keyword>
<protein>
    <submittedName>
        <fullName evidence="6">Penicillin amidase</fullName>
    </submittedName>
</protein>
<reference evidence="6 7" key="1">
    <citation type="submission" date="2017-06" db="EMBL/GenBank/DDBJ databases">
        <authorList>
            <person name="Kim H.J."/>
            <person name="Triplett B.A."/>
        </authorList>
    </citation>
    <scope>NUCLEOTIDE SEQUENCE [LARGE SCALE GENOMIC DNA]</scope>
    <source>
        <strain evidence="6 7">DSM 44272</strain>
    </source>
</reference>
<dbReference type="InterPro" id="IPR023343">
    <property type="entry name" value="Penicillin_amidase_dom1"/>
</dbReference>
<evidence type="ECO:0000256" key="3">
    <source>
        <dbReference type="ARBA" id="ARBA00023145"/>
    </source>
</evidence>
<dbReference type="InterPro" id="IPR002692">
    <property type="entry name" value="S45"/>
</dbReference>
<evidence type="ECO:0000256" key="5">
    <source>
        <dbReference type="PIRSR" id="PIRSR001227-2"/>
    </source>
</evidence>
<dbReference type="PIRSF" id="PIRSF001227">
    <property type="entry name" value="Pen_acylase"/>
    <property type="match status" value="1"/>
</dbReference>
<comment type="cofactor">
    <cofactor evidence="5">
        <name>Ca(2+)</name>
        <dbReference type="ChEBI" id="CHEBI:29108"/>
    </cofactor>
    <text evidence="5">Binds 1 Ca(2+) ion per dimer.</text>
</comment>
<dbReference type="AlphaFoldDB" id="A0A239AF46"/>
<feature type="binding site" evidence="5">
    <location>
        <position position="295"/>
    </location>
    <ligand>
        <name>Ca(2+)</name>
        <dbReference type="ChEBI" id="CHEBI:29108"/>
    </ligand>
</feature>
<keyword evidence="7" id="KW-1185">Reference proteome</keyword>